<dbReference type="EMBL" id="SPQS01000010">
    <property type="protein sequence ID" value="TFV74097.1"/>
    <property type="molecule type" value="Genomic_DNA"/>
</dbReference>
<organism evidence="1 2">
    <name type="scientific">Bradyrhizobium frederickii</name>
    <dbReference type="NCBI Taxonomy" id="2560054"/>
    <lineage>
        <taxon>Bacteria</taxon>
        <taxon>Pseudomonadati</taxon>
        <taxon>Pseudomonadota</taxon>
        <taxon>Alphaproteobacteria</taxon>
        <taxon>Hyphomicrobiales</taxon>
        <taxon>Nitrobacteraceae</taxon>
        <taxon>Bradyrhizobium</taxon>
    </lineage>
</organism>
<reference evidence="1 2" key="1">
    <citation type="submission" date="2019-03" db="EMBL/GenBank/DDBJ databases">
        <title>Bradyrhizobium strains diversity.</title>
        <authorList>
            <person name="Urquiaga M.C.O."/>
            <person name="Hungria M."/>
            <person name="Delamuta J.R.M."/>
            <person name="Klepa M.S."/>
        </authorList>
    </citation>
    <scope>NUCLEOTIDE SEQUENCE [LARGE SCALE GENOMIC DNA]</scope>
    <source>
        <strain evidence="1 2">CNPSo 3426</strain>
    </source>
</reference>
<dbReference type="CDD" id="cd00719">
    <property type="entry name" value="GIY-YIG_SF"/>
    <property type="match status" value="1"/>
</dbReference>
<proteinExistence type="predicted"/>
<evidence type="ECO:0000313" key="1">
    <source>
        <dbReference type="EMBL" id="TFV74097.1"/>
    </source>
</evidence>
<comment type="caution">
    <text evidence="1">The sequence shown here is derived from an EMBL/GenBank/DDBJ whole genome shotgun (WGS) entry which is preliminary data.</text>
</comment>
<accession>A0A4Y9P3C9</accession>
<dbReference type="InterPro" id="IPR035901">
    <property type="entry name" value="GIY-YIG_endonuc_sf"/>
</dbReference>
<dbReference type="AlphaFoldDB" id="A0A4Y9P3C9"/>
<evidence type="ECO:0000313" key="2">
    <source>
        <dbReference type="Proteomes" id="UP000297700"/>
    </source>
</evidence>
<dbReference type="SUPFAM" id="SSF82771">
    <property type="entry name" value="GIY-YIG endonuclease"/>
    <property type="match status" value="1"/>
</dbReference>
<protein>
    <submittedName>
        <fullName evidence="1">GIY-YIG nuclease family protein</fullName>
    </submittedName>
</protein>
<sequence length="258" mass="29774">MVTIAREADSGGDMVQTKAKRPRRLKREALVFAHLERVSKDLLLDHPDIVRELIGRNAGVYALYRKNKLYYVGLASALRNRLTAHGKNRHGNSWDHFSVYLTIRDQHLREIEALLLRITRPPGARQTGKLAQSRDMKRQIMRAIRTKQAKHLSSLFDWRQARDESADPKNVRGDSELVRLLPSGAKLRADYKGKVYRARARRDGTVRYRGVNYESLSQAGKAVVRRAVNGWWLWKIERGKGNWVRLTTIRRAGTPVYK</sequence>
<dbReference type="Proteomes" id="UP000297700">
    <property type="component" value="Unassembled WGS sequence"/>
</dbReference>
<gene>
    <name evidence="1" type="ORF">E4K64_19075</name>
</gene>
<name>A0A4Y9P3C9_9BRAD</name>